<dbReference type="Proteomes" id="UP000616547">
    <property type="component" value="Unassembled WGS sequence"/>
</dbReference>
<protein>
    <submittedName>
        <fullName evidence="2">Uncharacterized protein</fullName>
    </submittedName>
</protein>
<evidence type="ECO:0000313" key="2">
    <source>
        <dbReference type="EMBL" id="GHW01778.1"/>
    </source>
</evidence>
<name>A0ABQ3W5F1_9LACO</name>
<accession>A0ABQ3W5F1</accession>
<organism evidence="2 3">
    <name type="scientific">Lactobacillus nasalidis</name>
    <dbReference type="NCBI Taxonomy" id="2797258"/>
    <lineage>
        <taxon>Bacteria</taxon>
        <taxon>Bacillati</taxon>
        <taxon>Bacillota</taxon>
        <taxon>Bacilli</taxon>
        <taxon>Lactobacillales</taxon>
        <taxon>Lactobacillaceae</taxon>
        <taxon>Lactobacillus</taxon>
    </lineage>
</organism>
<dbReference type="EMBL" id="BOCI01000433">
    <property type="protein sequence ID" value="GHW01778.1"/>
    <property type="molecule type" value="Genomic_DNA"/>
</dbReference>
<gene>
    <name evidence="2" type="ORF">lacNasYZ03_14650</name>
</gene>
<evidence type="ECO:0000313" key="3">
    <source>
        <dbReference type="Proteomes" id="UP000616547"/>
    </source>
</evidence>
<sequence length="56" mass="6616">MPASSSSAGWRRRAYRDRDTTKQRGCNPRLDCIYYLRNETEKAYKIPNTAKIYTKI</sequence>
<proteinExistence type="predicted"/>
<keyword evidence="3" id="KW-1185">Reference proteome</keyword>
<reference evidence="3" key="1">
    <citation type="submission" date="2021-01" db="EMBL/GenBank/DDBJ databases">
        <title>Draft genome sequence of Nasalis larvatus strain YZ03.</title>
        <authorList>
            <person name="Suzuki-Hashido N."/>
            <person name="Tsuchida S."/>
            <person name="Hayakawa T."/>
        </authorList>
    </citation>
    <scope>NUCLEOTIDE SEQUENCE [LARGE SCALE GENOMIC DNA]</scope>
    <source>
        <strain evidence="3">YZ03</strain>
    </source>
</reference>
<evidence type="ECO:0000256" key="1">
    <source>
        <dbReference type="SAM" id="MobiDB-lite"/>
    </source>
</evidence>
<comment type="caution">
    <text evidence="2">The sequence shown here is derived from an EMBL/GenBank/DDBJ whole genome shotgun (WGS) entry which is preliminary data.</text>
</comment>
<feature type="region of interest" description="Disordered" evidence="1">
    <location>
        <begin position="1"/>
        <end position="25"/>
    </location>
</feature>